<organism evidence="6 7">
    <name type="scientific">Sphaerobolus stellatus (strain SS14)</name>
    <dbReference type="NCBI Taxonomy" id="990650"/>
    <lineage>
        <taxon>Eukaryota</taxon>
        <taxon>Fungi</taxon>
        <taxon>Dikarya</taxon>
        <taxon>Basidiomycota</taxon>
        <taxon>Agaricomycotina</taxon>
        <taxon>Agaricomycetes</taxon>
        <taxon>Phallomycetidae</taxon>
        <taxon>Geastrales</taxon>
        <taxon>Sphaerobolaceae</taxon>
        <taxon>Sphaerobolus</taxon>
    </lineage>
</organism>
<dbReference type="Proteomes" id="UP000054279">
    <property type="component" value="Unassembled WGS sequence"/>
</dbReference>
<keyword evidence="1 3" id="KW-0597">Phosphoprotein</keyword>
<proteinExistence type="predicted"/>
<dbReference type="InterPro" id="IPR001789">
    <property type="entry name" value="Sig_transdc_resp-reg_receiver"/>
</dbReference>
<dbReference type="GO" id="GO:0000160">
    <property type="term" value="P:phosphorelay signal transduction system"/>
    <property type="evidence" value="ECO:0007669"/>
    <property type="project" value="UniProtKB-KW"/>
</dbReference>
<dbReference type="Gene3D" id="3.40.50.2300">
    <property type="match status" value="1"/>
</dbReference>
<reference evidence="6 7" key="1">
    <citation type="submission" date="2014-06" db="EMBL/GenBank/DDBJ databases">
        <title>Evolutionary Origins and Diversification of the Mycorrhizal Mutualists.</title>
        <authorList>
            <consortium name="DOE Joint Genome Institute"/>
            <consortium name="Mycorrhizal Genomics Consortium"/>
            <person name="Kohler A."/>
            <person name="Kuo A."/>
            <person name="Nagy L.G."/>
            <person name="Floudas D."/>
            <person name="Copeland A."/>
            <person name="Barry K.W."/>
            <person name="Cichocki N."/>
            <person name="Veneault-Fourrey C."/>
            <person name="LaButti K."/>
            <person name="Lindquist E.A."/>
            <person name="Lipzen A."/>
            <person name="Lundell T."/>
            <person name="Morin E."/>
            <person name="Murat C."/>
            <person name="Riley R."/>
            <person name="Ohm R."/>
            <person name="Sun H."/>
            <person name="Tunlid A."/>
            <person name="Henrissat B."/>
            <person name="Grigoriev I.V."/>
            <person name="Hibbett D.S."/>
            <person name="Martin F."/>
        </authorList>
    </citation>
    <scope>NUCLEOTIDE SEQUENCE [LARGE SCALE GENOMIC DNA]</scope>
    <source>
        <strain evidence="6 7">SS14</strain>
    </source>
</reference>
<dbReference type="Pfam" id="PF00072">
    <property type="entry name" value="Response_reg"/>
    <property type="match status" value="1"/>
</dbReference>
<gene>
    <name evidence="6" type="ORF">M422DRAFT_231709</name>
</gene>
<dbReference type="PROSITE" id="PS50110">
    <property type="entry name" value="RESPONSE_REGULATORY"/>
    <property type="match status" value="1"/>
</dbReference>
<feature type="compositionally biased region" description="Basic and acidic residues" evidence="4">
    <location>
        <begin position="14"/>
        <end position="35"/>
    </location>
</feature>
<dbReference type="SMART" id="SM00448">
    <property type="entry name" value="REC"/>
    <property type="match status" value="1"/>
</dbReference>
<dbReference type="PANTHER" id="PTHR45339:SF1">
    <property type="entry name" value="HYBRID SIGNAL TRANSDUCTION HISTIDINE KINASE J"/>
    <property type="match status" value="1"/>
</dbReference>
<dbReference type="OrthoDB" id="3252522at2759"/>
<dbReference type="PANTHER" id="PTHR45339">
    <property type="entry name" value="HYBRID SIGNAL TRANSDUCTION HISTIDINE KINASE J"/>
    <property type="match status" value="1"/>
</dbReference>
<feature type="domain" description="Response regulatory" evidence="5">
    <location>
        <begin position="86"/>
        <end position="202"/>
    </location>
</feature>
<dbReference type="AlphaFoldDB" id="A0A0C9VIK1"/>
<accession>A0A0C9VIK1</accession>
<keyword evidence="2" id="KW-0902">Two-component regulatory system</keyword>
<dbReference type="InterPro" id="IPR011006">
    <property type="entry name" value="CheY-like_superfamily"/>
</dbReference>
<evidence type="ECO:0000313" key="6">
    <source>
        <dbReference type="EMBL" id="KIJ37365.1"/>
    </source>
</evidence>
<dbReference type="EMBL" id="KN837169">
    <property type="protein sequence ID" value="KIJ37365.1"/>
    <property type="molecule type" value="Genomic_DNA"/>
</dbReference>
<keyword evidence="7" id="KW-1185">Reference proteome</keyword>
<evidence type="ECO:0000256" key="1">
    <source>
        <dbReference type="ARBA" id="ARBA00022553"/>
    </source>
</evidence>
<evidence type="ECO:0000313" key="7">
    <source>
        <dbReference type="Proteomes" id="UP000054279"/>
    </source>
</evidence>
<sequence length="222" mass="23787">MAQLATAVSAHARRPSEYGALERFKASQMEGEARRNSMPSRLRTASVSSADQGLSDSSESWPHPPRAPGHLDISHDRKQHDDRAVTCLVVEDNPISQKILETVLTRMGCRCVLASDGTEAIGIASGDIKFDCILMDLHMPVVDGEQAARYIKSTNSKNTSTPIVAVSAYSGSDASAASNIFAASLAKPISKNDLVGVMRQLGFKTTAGPDSKAATKFSRHHH</sequence>
<name>A0A0C9VIK1_SPHS4</name>
<feature type="modified residue" description="4-aspartylphosphate" evidence="3">
    <location>
        <position position="136"/>
    </location>
</feature>
<evidence type="ECO:0000256" key="3">
    <source>
        <dbReference type="PROSITE-ProRule" id="PRU00169"/>
    </source>
</evidence>
<feature type="compositionally biased region" description="Polar residues" evidence="4">
    <location>
        <begin position="37"/>
        <end position="60"/>
    </location>
</feature>
<evidence type="ECO:0000256" key="4">
    <source>
        <dbReference type="SAM" id="MobiDB-lite"/>
    </source>
</evidence>
<dbReference type="HOGENOM" id="CLU_058941_0_0_1"/>
<protein>
    <recommendedName>
        <fullName evidence="5">Response regulatory domain-containing protein</fullName>
    </recommendedName>
</protein>
<feature type="region of interest" description="Disordered" evidence="4">
    <location>
        <begin position="1"/>
        <end position="77"/>
    </location>
</feature>
<dbReference type="CDD" id="cd17546">
    <property type="entry name" value="REC_hyHK_CKI1_RcsC-like"/>
    <property type="match status" value="1"/>
</dbReference>
<evidence type="ECO:0000259" key="5">
    <source>
        <dbReference type="PROSITE" id="PS50110"/>
    </source>
</evidence>
<evidence type="ECO:0000256" key="2">
    <source>
        <dbReference type="ARBA" id="ARBA00023012"/>
    </source>
</evidence>
<dbReference type="SUPFAM" id="SSF52172">
    <property type="entry name" value="CheY-like"/>
    <property type="match status" value="1"/>
</dbReference>